<proteinExistence type="inferred from homology"/>
<dbReference type="GO" id="GO:0045944">
    <property type="term" value="P:positive regulation of transcription by RNA polymerase II"/>
    <property type="evidence" value="ECO:0007669"/>
    <property type="project" value="UniProtKB-ARBA"/>
</dbReference>
<feature type="compositionally biased region" description="Basic and acidic residues" evidence="8">
    <location>
        <begin position="560"/>
        <end position="575"/>
    </location>
</feature>
<accession>A0A086T5X4</accession>
<dbReference type="Proteomes" id="UP000029964">
    <property type="component" value="Unassembled WGS sequence"/>
</dbReference>
<evidence type="ECO:0000256" key="1">
    <source>
        <dbReference type="ARBA" id="ARBA00004123"/>
    </source>
</evidence>
<dbReference type="AlphaFoldDB" id="A0A086T5X4"/>
<evidence type="ECO:0000256" key="2">
    <source>
        <dbReference type="ARBA" id="ARBA00006210"/>
    </source>
</evidence>
<name>A0A086T5X4_HAPC1</name>
<evidence type="ECO:0000259" key="9">
    <source>
        <dbReference type="Pfam" id="PF10744"/>
    </source>
</evidence>
<keyword evidence="3 7" id="KW-0805">Transcription regulation</keyword>
<sequence>MSTPTPNKHPASQQGRTPSQFTGATPPVSTPFSNAAQAAFSPRGPRSSPQQVKKSPATSMLLGQLPNSALSFDSPSTATALGLVVPTDMPTVNDPVDELRDMRPITREDDKLRRLETILEILNVGRNPWHLGPKRKGLVSEAGLERLGQRNGFDCLLEDYMAPDGRKMRALIIAGSSTQIEIVLDNNIVQNVTLAFPESSESTSRHMEPASKILLDDLRLPPNQSPLTKTLDKFALNLETLAALDRLSVMPAFDCRAALVGIYTSLERLHQWDISRLREEGTHPEKMLPLLAMCSRNGLPAMHARNRVGLALRYWKERRLIPPESQSTSSFAENREKTWSLIIGCASMDGLQVPPARVSEDWLSKDIVKDDGLGGEPKSFPLDWQEPVNVALPASEETKNTGIEMMQPDLSTIKVPAVIFTVTFDPPVVLPQSDVMRIYACADMEPPPPHMRPPTFDQLYFPIPPGVHQGEPSEPRTIKRERQVSVLDRNRNATIKTHHNTLFIYKQIYSMRVSNLAFCHPRQLISMLPLLRQWAFTSTLLENSFGPGVQDPAPSAPLEVGKEQTNKTKSESVSMSEKDQLASFMGLLSNKQKGDGETSDSDDAELSLDVIIWVHPAPHFQVNFPFRGSKASITLQILENGVVDIVDENILGPGGEAKGLTRAGLGKSLEHMEDLCKWAEWIRSRLS</sequence>
<gene>
    <name evidence="10" type="ORF">ACRE_044510</name>
</gene>
<evidence type="ECO:0000256" key="5">
    <source>
        <dbReference type="ARBA" id="ARBA00023163"/>
    </source>
</evidence>
<evidence type="ECO:0000256" key="8">
    <source>
        <dbReference type="SAM" id="MobiDB-lite"/>
    </source>
</evidence>
<organism evidence="10 11">
    <name type="scientific">Hapsidospora chrysogenum (strain ATCC 11550 / CBS 779.69 / DSM 880 / IAM 14645 / JCM 23072 / IMI 49137)</name>
    <name type="common">Acremonium chrysogenum</name>
    <dbReference type="NCBI Taxonomy" id="857340"/>
    <lineage>
        <taxon>Eukaryota</taxon>
        <taxon>Fungi</taxon>
        <taxon>Dikarya</taxon>
        <taxon>Ascomycota</taxon>
        <taxon>Pezizomycotina</taxon>
        <taxon>Sordariomycetes</taxon>
        <taxon>Hypocreomycetidae</taxon>
        <taxon>Hypocreales</taxon>
        <taxon>Bionectriaceae</taxon>
        <taxon>Hapsidospora</taxon>
    </lineage>
</organism>
<keyword evidence="11" id="KW-1185">Reference proteome</keyword>
<evidence type="ECO:0000256" key="3">
    <source>
        <dbReference type="ARBA" id="ARBA00023015"/>
    </source>
</evidence>
<feature type="region of interest" description="Disordered" evidence="8">
    <location>
        <begin position="547"/>
        <end position="575"/>
    </location>
</feature>
<dbReference type="STRING" id="857340.A0A086T5X4"/>
<feature type="compositionally biased region" description="Polar residues" evidence="8">
    <location>
        <begin position="1"/>
        <end position="23"/>
    </location>
</feature>
<keyword evidence="6 7" id="KW-0539">Nucleus</keyword>
<comment type="function">
    <text evidence="7">Component of the Mediator complex, a coactivator involved in the regulated transcription of nearly all RNA polymerase II-dependent genes. Mediator functions as a bridge to convey information from gene-specific regulatory proteins to the basal RNA polymerase II transcription machinery. Mediator is recruited to promoters by direct interactions with regulatory proteins and serves as a scaffold for the assembly of a functional preinitiation complex with RNA polymerase II and the general transcription factors.</text>
</comment>
<protein>
    <recommendedName>
        <fullName evidence="7">Mediator of RNA polymerase II transcription subunit 1</fullName>
    </recommendedName>
    <alternativeName>
        <fullName evidence="7">Mediator complex subunit 1</fullName>
    </alternativeName>
</protein>
<dbReference type="GO" id="GO:0016592">
    <property type="term" value="C:mediator complex"/>
    <property type="evidence" value="ECO:0007669"/>
    <property type="project" value="InterPro"/>
</dbReference>
<comment type="similarity">
    <text evidence="2 7">Belongs to the Mediator complex subunit 1 family.</text>
</comment>
<dbReference type="PANTHER" id="PTHR35041:SF4">
    <property type="entry name" value="MEDIATOR OF RNA POLYMERASE II TRANSCRIPTION SUBUNIT 1"/>
    <property type="match status" value="1"/>
</dbReference>
<comment type="subcellular location">
    <subcellularLocation>
        <location evidence="1 7">Nucleus</location>
    </subcellularLocation>
</comment>
<evidence type="ECO:0000313" key="10">
    <source>
        <dbReference type="EMBL" id="KFH44756.1"/>
    </source>
</evidence>
<evidence type="ECO:0000313" key="11">
    <source>
        <dbReference type="Proteomes" id="UP000029964"/>
    </source>
</evidence>
<keyword evidence="4 7" id="KW-0010">Activator</keyword>
<dbReference type="OrthoDB" id="5310959at2759"/>
<dbReference type="EMBL" id="JPKY01000043">
    <property type="protein sequence ID" value="KFH44756.1"/>
    <property type="molecule type" value="Genomic_DNA"/>
</dbReference>
<reference evidence="11" key="1">
    <citation type="journal article" date="2014" name="Genome Announc.">
        <title>Genome sequence and annotation of Acremonium chrysogenum, producer of the beta-lactam antibiotic cephalosporin C.</title>
        <authorList>
            <person name="Terfehr D."/>
            <person name="Dahlmann T.A."/>
            <person name="Specht T."/>
            <person name="Zadra I."/>
            <person name="Kuernsteiner H."/>
            <person name="Kueck U."/>
        </authorList>
    </citation>
    <scope>NUCLEOTIDE SEQUENCE [LARGE SCALE GENOMIC DNA]</scope>
    <source>
        <strain evidence="11">ATCC 11550 / CBS 779.69 / DSM 880 / IAM 14645 / JCM 23072 / IMI 49137</strain>
    </source>
</reference>
<dbReference type="InterPro" id="IPR019680">
    <property type="entry name" value="Mediator_Med1"/>
</dbReference>
<evidence type="ECO:0000256" key="6">
    <source>
        <dbReference type="ARBA" id="ARBA00023242"/>
    </source>
</evidence>
<dbReference type="Pfam" id="PF10744">
    <property type="entry name" value="Med1"/>
    <property type="match status" value="1"/>
</dbReference>
<comment type="caution">
    <text evidence="10">The sequence shown here is derived from an EMBL/GenBank/DDBJ whole genome shotgun (WGS) entry which is preliminary data.</text>
</comment>
<dbReference type="PANTHER" id="PTHR35041">
    <property type="entry name" value="MEDIATOR OF RNA POLYMERASE II TRANSCRIPTION SUBUNIT 1"/>
    <property type="match status" value="1"/>
</dbReference>
<feature type="region of interest" description="Disordered" evidence="8">
    <location>
        <begin position="1"/>
        <end position="55"/>
    </location>
</feature>
<keyword evidence="5 7" id="KW-0804">Transcription</keyword>
<dbReference type="HOGENOM" id="CLU_008378_1_0_1"/>
<dbReference type="GO" id="GO:0003712">
    <property type="term" value="F:transcription coregulator activity"/>
    <property type="evidence" value="ECO:0007669"/>
    <property type="project" value="InterPro"/>
</dbReference>
<feature type="domain" description="Mediator complex subunit Med1" evidence="9">
    <location>
        <begin position="134"/>
        <end position="546"/>
    </location>
</feature>
<evidence type="ECO:0000256" key="7">
    <source>
        <dbReference type="RuleBase" id="RU364059"/>
    </source>
</evidence>
<evidence type="ECO:0000256" key="4">
    <source>
        <dbReference type="ARBA" id="ARBA00023159"/>
    </source>
</evidence>